<dbReference type="NCBIfam" id="NF045761">
    <property type="entry name" value="NAMPUrTaseMurU"/>
    <property type="match status" value="1"/>
</dbReference>
<dbReference type="EMBL" id="JBHSBV010000005">
    <property type="protein sequence ID" value="MFC4202497.1"/>
    <property type="molecule type" value="Genomic_DNA"/>
</dbReference>
<evidence type="ECO:0000313" key="3">
    <source>
        <dbReference type="EMBL" id="MFC4202497.1"/>
    </source>
</evidence>
<sequence length="246" mass="26797">MRAMILAAGRGERMRPLTDTLPKPLLPAAGKPLIAWHIERLVTAGIRDIVINHAWLGQLIEEHLGDGRRYGARISYSPETRALETAGGIVQALDFFRGEPFLVVNGDIWCDWNPAEALRLGPKLAAQGRLAWLLLVPNPPHHPRGDFALQPDGSLRDPGALAPQAGAGPDTPLYTFSGIGVYRPELFAGMEKGQPAPLGPLLRQAMQAGRVAGRVHDGVWMDVGTPERLREVDSMGAKVDLARRQR</sequence>
<dbReference type="PANTHER" id="PTHR43584">
    <property type="entry name" value="NUCLEOTIDYL TRANSFERASE"/>
    <property type="match status" value="1"/>
</dbReference>
<protein>
    <submittedName>
        <fullName evidence="3">N-acetylmuramate alpha-1-phosphate uridylyltransferase MurU</fullName>
        <ecNumber evidence="3">2.7.7.99</ecNumber>
    </submittedName>
</protein>
<proteinExistence type="predicted"/>
<dbReference type="InterPro" id="IPR050065">
    <property type="entry name" value="GlmU-like"/>
</dbReference>
<organism evidence="3 4">
    <name type="scientific">Candidimonas humi</name>
    <dbReference type="NCBI Taxonomy" id="683355"/>
    <lineage>
        <taxon>Bacteria</taxon>
        <taxon>Pseudomonadati</taxon>
        <taxon>Pseudomonadota</taxon>
        <taxon>Betaproteobacteria</taxon>
        <taxon>Burkholderiales</taxon>
        <taxon>Alcaligenaceae</taxon>
        <taxon>Candidimonas</taxon>
    </lineage>
</organism>
<keyword evidence="4" id="KW-1185">Reference proteome</keyword>
<dbReference type="EC" id="2.7.7.99" evidence="3"/>
<dbReference type="PANTHER" id="PTHR43584:SF8">
    <property type="entry name" value="N-ACETYLMURAMATE ALPHA-1-PHOSPHATE URIDYLYLTRANSFERASE"/>
    <property type="match status" value="1"/>
</dbReference>
<dbReference type="InterPro" id="IPR054790">
    <property type="entry name" value="MurU"/>
</dbReference>
<feature type="domain" description="Nucleotidyl transferase" evidence="2">
    <location>
        <begin position="3"/>
        <end position="140"/>
    </location>
</feature>
<dbReference type="Pfam" id="PF00483">
    <property type="entry name" value="NTP_transferase"/>
    <property type="match status" value="1"/>
</dbReference>
<reference evidence="4" key="1">
    <citation type="journal article" date="2019" name="Int. J. Syst. Evol. Microbiol.">
        <title>The Global Catalogue of Microorganisms (GCM) 10K type strain sequencing project: providing services to taxonomists for standard genome sequencing and annotation.</title>
        <authorList>
            <consortium name="The Broad Institute Genomics Platform"/>
            <consortium name="The Broad Institute Genome Sequencing Center for Infectious Disease"/>
            <person name="Wu L."/>
            <person name="Ma J."/>
        </authorList>
    </citation>
    <scope>NUCLEOTIDE SEQUENCE [LARGE SCALE GENOMIC DNA]</scope>
    <source>
        <strain evidence="4">LMG 24813</strain>
    </source>
</reference>
<dbReference type="CDD" id="cd06422">
    <property type="entry name" value="NTP_transferase_like_1"/>
    <property type="match status" value="1"/>
</dbReference>
<dbReference type="GO" id="GO:0016779">
    <property type="term" value="F:nucleotidyltransferase activity"/>
    <property type="evidence" value="ECO:0007669"/>
    <property type="project" value="UniProtKB-KW"/>
</dbReference>
<dbReference type="RefSeq" id="WP_217965968.1">
    <property type="nucleotide sequence ID" value="NZ_JAHTBN010000009.1"/>
</dbReference>
<name>A0ABV8P4C9_9BURK</name>
<comment type="caution">
    <text evidence="3">The sequence shown here is derived from an EMBL/GenBank/DDBJ whole genome shotgun (WGS) entry which is preliminary data.</text>
</comment>
<evidence type="ECO:0000313" key="4">
    <source>
        <dbReference type="Proteomes" id="UP001595848"/>
    </source>
</evidence>
<dbReference type="InterPro" id="IPR005835">
    <property type="entry name" value="NTP_transferase_dom"/>
</dbReference>
<gene>
    <name evidence="3" type="primary">murU</name>
    <name evidence="3" type="ORF">ACFOY1_16195</name>
</gene>
<keyword evidence="3" id="KW-0548">Nucleotidyltransferase</keyword>
<accession>A0ABV8P4C9</accession>
<dbReference type="Proteomes" id="UP001595848">
    <property type="component" value="Unassembled WGS sequence"/>
</dbReference>
<keyword evidence="1 3" id="KW-0808">Transferase</keyword>
<evidence type="ECO:0000259" key="2">
    <source>
        <dbReference type="Pfam" id="PF00483"/>
    </source>
</evidence>
<evidence type="ECO:0000256" key="1">
    <source>
        <dbReference type="ARBA" id="ARBA00022679"/>
    </source>
</evidence>